<keyword evidence="2" id="KW-1185">Reference proteome</keyword>
<dbReference type="EMBL" id="JBEDUW010000002">
    <property type="protein sequence ID" value="KAK9945034.1"/>
    <property type="molecule type" value="Genomic_DNA"/>
</dbReference>
<name>A0AAW1Y7R4_RUBAR</name>
<dbReference type="Proteomes" id="UP001457282">
    <property type="component" value="Unassembled WGS sequence"/>
</dbReference>
<gene>
    <name evidence="1" type="ORF">M0R45_010566</name>
</gene>
<evidence type="ECO:0000313" key="2">
    <source>
        <dbReference type="Proteomes" id="UP001457282"/>
    </source>
</evidence>
<dbReference type="AlphaFoldDB" id="A0AAW1Y7R4"/>
<evidence type="ECO:0000313" key="1">
    <source>
        <dbReference type="EMBL" id="KAK9945034.1"/>
    </source>
</evidence>
<sequence length="75" mass="8441">MRIPCSQPANQRGHLRTGLLCRHNHRSVADAEEFNDPVHCRICSARAQLSLPSRGLPAMPSSLPLYLPFADFCRR</sequence>
<comment type="caution">
    <text evidence="1">The sequence shown here is derived from an EMBL/GenBank/DDBJ whole genome shotgun (WGS) entry which is preliminary data.</text>
</comment>
<protein>
    <submittedName>
        <fullName evidence="1">Uncharacterized protein</fullName>
    </submittedName>
</protein>
<accession>A0AAW1Y7R4</accession>
<organism evidence="1 2">
    <name type="scientific">Rubus argutus</name>
    <name type="common">Southern blackberry</name>
    <dbReference type="NCBI Taxonomy" id="59490"/>
    <lineage>
        <taxon>Eukaryota</taxon>
        <taxon>Viridiplantae</taxon>
        <taxon>Streptophyta</taxon>
        <taxon>Embryophyta</taxon>
        <taxon>Tracheophyta</taxon>
        <taxon>Spermatophyta</taxon>
        <taxon>Magnoliopsida</taxon>
        <taxon>eudicotyledons</taxon>
        <taxon>Gunneridae</taxon>
        <taxon>Pentapetalae</taxon>
        <taxon>rosids</taxon>
        <taxon>fabids</taxon>
        <taxon>Rosales</taxon>
        <taxon>Rosaceae</taxon>
        <taxon>Rosoideae</taxon>
        <taxon>Rosoideae incertae sedis</taxon>
        <taxon>Rubus</taxon>
    </lineage>
</organism>
<reference evidence="1 2" key="1">
    <citation type="journal article" date="2023" name="G3 (Bethesda)">
        <title>A chromosome-length genome assembly and annotation of blackberry (Rubus argutus, cv. 'Hillquist').</title>
        <authorList>
            <person name="Bruna T."/>
            <person name="Aryal R."/>
            <person name="Dudchenko O."/>
            <person name="Sargent D.J."/>
            <person name="Mead D."/>
            <person name="Buti M."/>
            <person name="Cavallini A."/>
            <person name="Hytonen T."/>
            <person name="Andres J."/>
            <person name="Pham M."/>
            <person name="Weisz D."/>
            <person name="Mascagni F."/>
            <person name="Usai G."/>
            <person name="Natali L."/>
            <person name="Bassil N."/>
            <person name="Fernandez G.E."/>
            <person name="Lomsadze A."/>
            <person name="Armour M."/>
            <person name="Olukolu B."/>
            <person name="Poorten T."/>
            <person name="Britton C."/>
            <person name="Davik J."/>
            <person name="Ashrafi H."/>
            <person name="Aiden E.L."/>
            <person name="Borodovsky M."/>
            <person name="Worthington M."/>
        </authorList>
    </citation>
    <scope>NUCLEOTIDE SEQUENCE [LARGE SCALE GENOMIC DNA]</scope>
    <source>
        <strain evidence="1">PI 553951</strain>
    </source>
</reference>
<proteinExistence type="predicted"/>